<dbReference type="HAMAP" id="MF_01328_B">
    <property type="entry name" value="Ribosomal_uL4_B"/>
    <property type="match status" value="1"/>
</dbReference>
<dbReference type="InterPro" id="IPR013005">
    <property type="entry name" value="Ribosomal_uL4-like"/>
</dbReference>
<dbReference type="Pfam" id="PF00573">
    <property type="entry name" value="Ribosomal_L4"/>
    <property type="match status" value="1"/>
</dbReference>
<dbReference type="NCBIfam" id="TIGR03953">
    <property type="entry name" value="rplD_bact"/>
    <property type="match status" value="1"/>
</dbReference>
<evidence type="ECO:0000313" key="7">
    <source>
        <dbReference type="Proteomes" id="UP001174909"/>
    </source>
</evidence>
<keyword evidence="3" id="KW-0687">Ribonucleoprotein</keyword>
<dbReference type="AlphaFoldDB" id="A0AA35WBD8"/>
<evidence type="ECO:0000256" key="3">
    <source>
        <dbReference type="ARBA" id="ARBA00023274"/>
    </source>
</evidence>
<feature type="region of interest" description="Disordered" evidence="5">
    <location>
        <begin position="46"/>
        <end position="97"/>
    </location>
</feature>
<dbReference type="GO" id="GO:0003735">
    <property type="term" value="F:structural constituent of ribosome"/>
    <property type="evidence" value="ECO:0007669"/>
    <property type="project" value="InterPro"/>
</dbReference>
<dbReference type="GO" id="GO:0005840">
    <property type="term" value="C:ribosome"/>
    <property type="evidence" value="ECO:0007669"/>
    <property type="project" value="UniProtKB-KW"/>
</dbReference>
<dbReference type="Proteomes" id="UP001174909">
    <property type="component" value="Unassembled WGS sequence"/>
</dbReference>
<name>A0AA35WBD8_GEOBA</name>
<dbReference type="PANTHER" id="PTHR10746">
    <property type="entry name" value="50S RIBOSOMAL PROTEIN L4"/>
    <property type="match status" value="1"/>
</dbReference>
<gene>
    <name evidence="6" type="ORF">GBAR_LOCUS7158</name>
</gene>
<accession>A0AA35WBD8</accession>
<organism evidence="6 7">
    <name type="scientific">Geodia barretti</name>
    <name type="common">Barrett's horny sponge</name>
    <dbReference type="NCBI Taxonomy" id="519541"/>
    <lineage>
        <taxon>Eukaryota</taxon>
        <taxon>Metazoa</taxon>
        <taxon>Porifera</taxon>
        <taxon>Demospongiae</taxon>
        <taxon>Heteroscleromorpha</taxon>
        <taxon>Tetractinellida</taxon>
        <taxon>Astrophorina</taxon>
        <taxon>Geodiidae</taxon>
        <taxon>Geodia</taxon>
    </lineage>
</organism>
<keyword evidence="2 6" id="KW-0689">Ribosomal protein</keyword>
<sequence length="220" mass="24365">MEIPVRNQNGDSIDTINVDDAVFNVPMNQTLVHQALVIYQANQRQGTHSTRTRAEVSGGGRKPWIQKHTGRARQGSIRSPQWRHGGIAFGPKPRDYRKSLPRAMRRNALKCVMSEKIRQGGLVCIDSLDTLDGRTKSMKQLLAQLDIAGSVLIVTGTAEQDVARAGGNLGQVWTLPSDLVNANDVLKKRTVLITVDAIQRIEEQCTAPRHRSRRATSEVN</sequence>
<dbReference type="Gene3D" id="3.40.1370.10">
    <property type="match status" value="1"/>
</dbReference>
<dbReference type="GO" id="GO:1990904">
    <property type="term" value="C:ribonucleoprotein complex"/>
    <property type="evidence" value="ECO:0007669"/>
    <property type="project" value="UniProtKB-KW"/>
</dbReference>
<proteinExistence type="inferred from homology"/>
<dbReference type="InterPro" id="IPR023574">
    <property type="entry name" value="Ribosomal_uL4_dom_sf"/>
</dbReference>
<dbReference type="InterPro" id="IPR002136">
    <property type="entry name" value="Ribosomal_uL4"/>
</dbReference>
<evidence type="ECO:0000313" key="6">
    <source>
        <dbReference type="EMBL" id="CAI8011006.1"/>
    </source>
</evidence>
<dbReference type="EMBL" id="CASHTH010001076">
    <property type="protein sequence ID" value="CAI8011006.1"/>
    <property type="molecule type" value="Genomic_DNA"/>
</dbReference>
<dbReference type="PANTHER" id="PTHR10746:SF6">
    <property type="entry name" value="LARGE RIBOSOMAL SUBUNIT PROTEIN UL4M"/>
    <property type="match status" value="1"/>
</dbReference>
<dbReference type="SUPFAM" id="SSF52166">
    <property type="entry name" value="Ribosomal protein L4"/>
    <property type="match status" value="1"/>
</dbReference>
<evidence type="ECO:0000256" key="2">
    <source>
        <dbReference type="ARBA" id="ARBA00022980"/>
    </source>
</evidence>
<evidence type="ECO:0000256" key="1">
    <source>
        <dbReference type="ARBA" id="ARBA00010528"/>
    </source>
</evidence>
<reference evidence="6" key="1">
    <citation type="submission" date="2023-03" db="EMBL/GenBank/DDBJ databases">
        <authorList>
            <person name="Steffen K."/>
            <person name="Cardenas P."/>
        </authorList>
    </citation>
    <scope>NUCLEOTIDE SEQUENCE</scope>
</reference>
<comment type="caution">
    <text evidence="6">The sequence shown here is derived from an EMBL/GenBank/DDBJ whole genome shotgun (WGS) entry which is preliminary data.</text>
</comment>
<evidence type="ECO:0000256" key="5">
    <source>
        <dbReference type="SAM" id="MobiDB-lite"/>
    </source>
</evidence>
<keyword evidence="7" id="KW-1185">Reference proteome</keyword>
<dbReference type="GO" id="GO:0006412">
    <property type="term" value="P:translation"/>
    <property type="evidence" value="ECO:0007669"/>
    <property type="project" value="InterPro"/>
</dbReference>
<protein>
    <recommendedName>
        <fullName evidence="4">Large ribosomal subunit protein uL4m</fullName>
    </recommendedName>
</protein>
<evidence type="ECO:0000256" key="4">
    <source>
        <dbReference type="ARBA" id="ARBA00040565"/>
    </source>
</evidence>
<comment type="similarity">
    <text evidence="1">Belongs to the universal ribosomal protein uL4 family.</text>
</comment>